<name>A0A1R4EDX6_9GAMM</name>
<keyword evidence="4" id="KW-0233">DNA recombination</keyword>
<dbReference type="InterPro" id="IPR050808">
    <property type="entry name" value="Phage_Integrase"/>
</dbReference>
<feature type="domain" description="Tyr recombinase" evidence="5">
    <location>
        <begin position="239"/>
        <end position="426"/>
    </location>
</feature>
<keyword evidence="2" id="KW-0229">DNA integration</keyword>
<evidence type="ECO:0000256" key="4">
    <source>
        <dbReference type="ARBA" id="ARBA00023172"/>
    </source>
</evidence>
<proteinExistence type="inferred from homology"/>
<evidence type="ECO:0000256" key="1">
    <source>
        <dbReference type="ARBA" id="ARBA00008857"/>
    </source>
</evidence>
<evidence type="ECO:0000256" key="3">
    <source>
        <dbReference type="ARBA" id="ARBA00023125"/>
    </source>
</evidence>
<dbReference type="PROSITE" id="PS51898">
    <property type="entry name" value="TYR_RECOMBINASE"/>
    <property type="match status" value="1"/>
</dbReference>
<dbReference type="AlphaFoldDB" id="A0A1R4EDX6"/>
<accession>A0A1R4EDX6</accession>
<dbReference type="Gene3D" id="1.10.443.10">
    <property type="entry name" value="Intergrase catalytic core"/>
    <property type="match status" value="1"/>
</dbReference>
<dbReference type="InterPro" id="IPR011010">
    <property type="entry name" value="DNA_brk_join_enz"/>
</dbReference>
<dbReference type="InterPro" id="IPR013762">
    <property type="entry name" value="Integrase-like_cat_sf"/>
</dbReference>
<dbReference type="Pfam" id="PF13356">
    <property type="entry name" value="Arm-DNA-bind_3"/>
    <property type="match status" value="1"/>
</dbReference>
<keyword evidence="7" id="KW-1185">Reference proteome</keyword>
<comment type="similarity">
    <text evidence="1">Belongs to the 'phage' integrase family.</text>
</comment>
<dbReference type="SUPFAM" id="SSF56349">
    <property type="entry name" value="DNA breaking-rejoining enzymes"/>
    <property type="match status" value="1"/>
</dbReference>
<reference evidence="7" key="1">
    <citation type="submission" date="2017-02" db="EMBL/GenBank/DDBJ databases">
        <authorList>
            <person name="Mornico D."/>
        </authorList>
    </citation>
    <scope>NUCLEOTIDE SEQUENCE [LARGE SCALE GENOMIC DNA]</scope>
</reference>
<dbReference type="Gene3D" id="1.10.150.130">
    <property type="match status" value="1"/>
</dbReference>
<dbReference type="Gene3D" id="3.30.160.390">
    <property type="entry name" value="Integrase, DNA-binding domain"/>
    <property type="match status" value="1"/>
</dbReference>
<dbReference type="InterPro" id="IPR038488">
    <property type="entry name" value="Integrase_DNA-bd_sf"/>
</dbReference>
<dbReference type="Pfam" id="PF22022">
    <property type="entry name" value="Phage_int_M"/>
    <property type="match status" value="1"/>
</dbReference>
<dbReference type="GO" id="GO:0003677">
    <property type="term" value="F:DNA binding"/>
    <property type="evidence" value="ECO:0007669"/>
    <property type="project" value="UniProtKB-KW"/>
</dbReference>
<dbReference type="PANTHER" id="PTHR30629">
    <property type="entry name" value="PROPHAGE INTEGRASE"/>
    <property type="match status" value="1"/>
</dbReference>
<protein>
    <submittedName>
        <fullName evidence="6">Putative prophage CPS-53 integrase</fullName>
    </submittedName>
</protein>
<dbReference type="InterPro" id="IPR002104">
    <property type="entry name" value="Integrase_catalytic"/>
</dbReference>
<dbReference type="CDD" id="cd00801">
    <property type="entry name" value="INT_P4_C"/>
    <property type="match status" value="1"/>
</dbReference>
<dbReference type="STRING" id="1945520.A1019T_00650"/>
<dbReference type="InterPro" id="IPR053876">
    <property type="entry name" value="Phage_int_M"/>
</dbReference>
<dbReference type="InterPro" id="IPR010998">
    <property type="entry name" value="Integrase_recombinase_N"/>
</dbReference>
<evidence type="ECO:0000259" key="5">
    <source>
        <dbReference type="PROSITE" id="PS51898"/>
    </source>
</evidence>
<evidence type="ECO:0000256" key="2">
    <source>
        <dbReference type="ARBA" id="ARBA00022908"/>
    </source>
</evidence>
<dbReference type="GO" id="GO:0015074">
    <property type="term" value="P:DNA integration"/>
    <property type="evidence" value="ECO:0007669"/>
    <property type="project" value="UniProtKB-KW"/>
</dbReference>
<dbReference type="PANTHER" id="PTHR30629:SF2">
    <property type="entry name" value="PROPHAGE INTEGRASE INTS-RELATED"/>
    <property type="match status" value="1"/>
</dbReference>
<dbReference type="EMBL" id="FUGD01000055">
    <property type="protein sequence ID" value="SJM36687.1"/>
    <property type="molecule type" value="Genomic_DNA"/>
</dbReference>
<evidence type="ECO:0000313" key="6">
    <source>
        <dbReference type="EMBL" id="SJM36687.1"/>
    </source>
</evidence>
<dbReference type="Pfam" id="PF00589">
    <property type="entry name" value="Phage_integrase"/>
    <property type="match status" value="1"/>
</dbReference>
<dbReference type="GO" id="GO:0006310">
    <property type="term" value="P:DNA recombination"/>
    <property type="evidence" value="ECO:0007669"/>
    <property type="project" value="UniProtKB-KW"/>
</dbReference>
<dbReference type="InterPro" id="IPR025166">
    <property type="entry name" value="Integrase_DNA_bind_dom"/>
</dbReference>
<keyword evidence="3" id="KW-0238">DNA-binding</keyword>
<sequence>MQKTGALYLTDKSNKVRNMIIHNKRDINRLECRDKDYLVAVAGVPGLSVRTYPNGKKEYYLRYTHPHQPNKRPRMTLGSVEDISLNEAKTKAESVLDMVRNGTDPKAIRQQQRVNKYAHLKNATFSEIAEAWKDNKINSRRQRKSGKRSFSESTLKFWDLCLGYMCAEIGDLRINDITSETILNVCESIQNNDNEAAFVGASTRLYTEKVFSFAVARGLCDNNVAIYTRGELAPANSGKHLPALTKPDEFAMLLRDMSEFTAASELTLMAMNLLPYVFVRSIDLRSMRWDEIDWDNKLWEFSPTKGEGREDMVSSLVVPLADQVIYRLREIQKITGYKPYVFASIRSSNNAYMSKATLVQAFHRLGYKGKHCAHGFRASAKTLLMEQPELRYSDIVTELQLGHRIKDTHGGAYNRLDEIDTRTQMMQHWADYIDSLSSR</sequence>
<organism evidence="6 7">
    <name type="scientific">Psychrobacter pasteurii</name>
    <dbReference type="NCBI Taxonomy" id="1945520"/>
    <lineage>
        <taxon>Bacteria</taxon>
        <taxon>Pseudomonadati</taxon>
        <taxon>Pseudomonadota</taxon>
        <taxon>Gammaproteobacteria</taxon>
        <taxon>Moraxellales</taxon>
        <taxon>Moraxellaceae</taxon>
        <taxon>Psychrobacter</taxon>
    </lineage>
</organism>
<evidence type="ECO:0000313" key="7">
    <source>
        <dbReference type="Proteomes" id="UP000188169"/>
    </source>
</evidence>
<dbReference type="Proteomes" id="UP000188169">
    <property type="component" value="Unassembled WGS sequence"/>
</dbReference>
<gene>
    <name evidence="6" type="primary">intS_1</name>
    <name evidence="6" type="ORF">A1019T_00650</name>
</gene>